<dbReference type="Proteomes" id="UP000708208">
    <property type="component" value="Unassembled WGS sequence"/>
</dbReference>
<accession>A0A8J2PKK1</accession>
<sequence>MWPNFMGNMDIFKKLTSAVTPKKVKVAEVLKPLKFSYSSKFLTTHSFLGTCRLEIQIISSKFDLNTVNSWMNQN</sequence>
<evidence type="ECO:0000313" key="2">
    <source>
        <dbReference type="Proteomes" id="UP000708208"/>
    </source>
</evidence>
<organism evidence="1 2">
    <name type="scientific">Allacma fusca</name>
    <dbReference type="NCBI Taxonomy" id="39272"/>
    <lineage>
        <taxon>Eukaryota</taxon>
        <taxon>Metazoa</taxon>
        <taxon>Ecdysozoa</taxon>
        <taxon>Arthropoda</taxon>
        <taxon>Hexapoda</taxon>
        <taxon>Collembola</taxon>
        <taxon>Symphypleona</taxon>
        <taxon>Sminthuridae</taxon>
        <taxon>Allacma</taxon>
    </lineage>
</organism>
<dbReference type="EMBL" id="CAJVCH010570160">
    <property type="protein sequence ID" value="CAG7834223.1"/>
    <property type="molecule type" value="Genomic_DNA"/>
</dbReference>
<name>A0A8J2PKK1_9HEXA</name>
<protein>
    <submittedName>
        <fullName evidence="1">Uncharacterized protein</fullName>
    </submittedName>
</protein>
<gene>
    <name evidence="1" type="ORF">AFUS01_LOCUS43750</name>
</gene>
<keyword evidence="2" id="KW-1185">Reference proteome</keyword>
<dbReference type="AlphaFoldDB" id="A0A8J2PKK1"/>
<proteinExistence type="predicted"/>
<reference evidence="1" key="1">
    <citation type="submission" date="2021-06" db="EMBL/GenBank/DDBJ databases">
        <authorList>
            <person name="Hodson N. C."/>
            <person name="Mongue J. A."/>
            <person name="Jaron S. K."/>
        </authorList>
    </citation>
    <scope>NUCLEOTIDE SEQUENCE</scope>
</reference>
<comment type="caution">
    <text evidence="1">The sequence shown here is derived from an EMBL/GenBank/DDBJ whole genome shotgun (WGS) entry which is preliminary data.</text>
</comment>
<evidence type="ECO:0000313" key="1">
    <source>
        <dbReference type="EMBL" id="CAG7834223.1"/>
    </source>
</evidence>